<dbReference type="RefSeq" id="WP_227995804.1">
    <property type="nucleotide sequence ID" value="NZ_WIAO01000003.1"/>
</dbReference>
<feature type="domain" description="Signal transduction histidine kinase subgroup 3 dimerisation and phosphoacceptor" evidence="10">
    <location>
        <begin position="245"/>
        <end position="310"/>
    </location>
</feature>
<keyword evidence="6 12" id="KW-0418">Kinase</keyword>
<keyword evidence="4" id="KW-0808">Transferase</keyword>
<evidence type="ECO:0000313" key="12">
    <source>
        <dbReference type="EMBL" id="MQM24646.1"/>
    </source>
</evidence>
<name>A0A6L5G4S1_9ACTN</name>
<keyword evidence="7" id="KW-0067">ATP-binding</keyword>
<dbReference type="GO" id="GO:0046983">
    <property type="term" value="F:protein dimerization activity"/>
    <property type="evidence" value="ECO:0007669"/>
    <property type="project" value="InterPro"/>
</dbReference>
<accession>A0A6L5G4S1</accession>
<evidence type="ECO:0000256" key="2">
    <source>
        <dbReference type="ARBA" id="ARBA00012438"/>
    </source>
</evidence>
<evidence type="ECO:0000256" key="9">
    <source>
        <dbReference type="SAM" id="Phobius"/>
    </source>
</evidence>
<dbReference type="EMBL" id="WIAO01000003">
    <property type="protein sequence ID" value="MQM24646.1"/>
    <property type="molecule type" value="Genomic_DNA"/>
</dbReference>
<dbReference type="GO" id="GO:0005524">
    <property type="term" value="F:ATP binding"/>
    <property type="evidence" value="ECO:0007669"/>
    <property type="project" value="UniProtKB-KW"/>
</dbReference>
<evidence type="ECO:0000259" key="10">
    <source>
        <dbReference type="Pfam" id="PF07730"/>
    </source>
</evidence>
<keyword evidence="8" id="KW-0902">Two-component regulatory system</keyword>
<evidence type="ECO:0000256" key="3">
    <source>
        <dbReference type="ARBA" id="ARBA00022553"/>
    </source>
</evidence>
<keyword evidence="3" id="KW-0597">Phosphoprotein</keyword>
<proteinExistence type="predicted"/>
<feature type="transmembrane region" description="Helical" evidence="9">
    <location>
        <begin position="126"/>
        <end position="155"/>
    </location>
</feature>
<evidence type="ECO:0000256" key="8">
    <source>
        <dbReference type="ARBA" id="ARBA00023012"/>
    </source>
</evidence>
<dbReference type="Gene3D" id="1.20.5.1930">
    <property type="match status" value="1"/>
</dbReference>
<dbReference type="Gene3D" id="3.30.565.10">
    <property type="entry name" value="Histidine kinase-like ATPase, C-terminal domain"/>
    <property type="match status" value="1"/>
</dbReference>
<gene>
    <name evidence="12" type="ORF">GFD30_03485</name>
</gene>
<dbReference type="PANTHER" id="PTHR24421:SF10">
    <property type="entry name" value="NITRATE_NITRITE SENSOR PROTEIN NARQ"/>
    <property type="match status" value="1"/>
</dbReference>
<dbReference type="InterPro" id="IPR011712">
    <property type="entry name" value="Sig_transdc_His_kin_sub3_dim/P"/>
</dbReference>
<dbReference type="PANTHER" id="PTHR24421">
    <property type="entry name" value="NITRATE/NITRITE SENSOR PROTEIN NARX-RELATED"/>
    <property type="match status" value="1"/>
</dbReference>
<evidence type="ECO:0000259" key="11">
    <source>
        <dbReference type="Pfam" id="PF13796"/>
    </source>
</evidence>
<keyword evidence="5" id="KW-0547">Nucleotide-binding</keyword>
<dbReference type="GO" id="GO:0000155">
    <property type="term" value="F:phosphorelay sensor kinase activity"/>
    <property type="evidence" value="ECO:0007669"/>
    <property type="project" value="InterPro"/>
</dbReference>
<dbReference type="SUPFAM" id="SSF55874">
    <property type="entry name" value="ATPase domain of HSP90 chaperone/DNA topoisomerase II/histidine kinase"/>
    <property type="match status" value="1"/>
</dbReference>
<evidence type="ECO:0000256" key="5">
    <source>
        <dbReference type="ARBA" id="ARBA00022741"/>
    </source>
</evidence>
<evidence type="ECO:0000256" key="6">
    <source>
        <dbReference type="ARBA" id="ARBA00022777"/>
    </source>
</evidence>
<dbReference type="GO" id="GO:0016020">
    <property type="term" value="C:membrane"/>
    <property type="evidence" value="ECO:0007669"/>
    <property type="project" value="InterPro"/>
</dbReference>
<dbReference type="Pfam" id="PF07730">
    <property type="entry name" value="HisKA_3"/>
    <property type="match status" value="1"/>
</dbReference>
<evidence type="ECO:0000313" key="13">
    <source>
        <dbReference type="Proteomes" id="UP000477750"/>
    </source>
</evidence>
<sequence>MDEPRTALEALGRRRLPVSAWPWRAALHLLTVAPLAAAAFAVLGVPWVVLAARLAGGGAGIGEAAVLMLVGIALIAVLGPLVSAPLARAARRGLRRVDHRRIDPRPRPPGPWLRTRYTDPGARLETAYACLIAFASPVLVLAVPLTVVLAGTFVASPVLVLAQRPGDLPVALAFGQVSTVGQTLPYVSAGLVLLAALPYLATLLAGVHGAAARALLTGAPDEDLRAELVEVSRSRTRLADAFEAERLRIERDLHDGAQQRLVGLTLKLGLARLDLPPGSPAAATVGEAHDQAKHLMAELRELIHGIRPQILTDLGLAAALGELADASPVPVTVDARLDGRLPGQVEHTAYFVAAEALTNVARHSGAASARVTARVRDGLLTVDVADDGRGGADPGLGTGLTGLADRVAVTGGRMLLSSPAGGPTVLRVELPCNENRSA</sequence>
<keyword evidence="13" id="KW-1185">Reference proteome</keyword>
<evidence type="ECO:0000256" key="1">
    <source>
        <dbReference type="ARBA" id="ARBA00000085"/>
    </source>
</evidence>
<keyword evidence="9" id="KW-0812">Transmembrane</keyword>
<evidence type="ECO:0000256" key="7">
    <source>
        <dbReference type="ARBA" id="ARBA00022840"/>
    </source>
</evidence>
<dbReference type="InterPro" id="IPR050482">
    <property type="entry name" value="Sensor_HK_TwoCompSys"/>
</dbReference>
<dbReference type="AlphaFoldDB" id="A0A6L5G4S1"/>
<dbReference type="CDD" id="cd16917">
    <property type="entry name" value="HATPase_UhpB-NarQ-NarX-like"/>
    <property type="match status" value="1"/>
</dbReference>
<comment type="caution">
    <text evidence="12">The sequence shown here is derived from an EMBL/GenBank/DDBJ whole genome shotgun (WGS) entry which is preliminary data.</text>
</comment>
<dbReference type="EC" id="2.7.13.3" evidence="2"/>
<evidence type="ECO:0000256" key="4">
    <source>
        <dbReference type="ARBA" id="ARBA00022679"/>
    </source>
</evidence>
<feature type="transmembrane region" description="Helical" evidence="9">
    <location>
        <begin position="21"/>
        <end position="45"/>
    </location>
</feature>
<protein>
    <recommendedName>
        <fullName evidence="2">histidine kinase</fullName>
        <ecNumber evidence="2">2.7.13.3</ecNumber>
    </recommendedName>
</protein>
<dbReference type="InterPro" id="IPR025828">
    <property type="entry name" value="Put_sensor_dom"/>
</dbReference>
<keyword evidence="9" id="KW-0472">Membrane</keyword>
<reference evidence="12 13" key="1">
    <citation type="submission" date="2019-10" db="EMBL/GenBank/DDBJ databases">
        <title>Glycomyces albidus sp. nov., a novel actinomycete isolated from rhizosphere soil of wheat (Triticum aestivum L.).</title>
        <authorList>
            <person name="Qian L."/>
        </authorList>
    </citation>
    <scope>NUCLEOTIDE SEQUENCE [LARGE SCALE GENOMIC DNA]</scope>
    <source>
        <strain evidence="12 13">NEAU-7082</strain>
    </source>
</reference>
<feature type="domain" description="Putative sensor" evidence="11">
    <location>
        <begin position="41"/>
        <end position="216"/>
    </location>
</feature>
<feature type="transmembrane region" description="Helical" evidence="9">
    <location>
        <begin position="186"/>
        <end position="207"/>
    </location>
</feature>
<feature type="transmembrane region" description="Helical" evidence="9">
    <location>
        <begin position="65"/>
        <end position="87"/>
    </location>
</feature>
<dbReference type="Proteomes" id="UP000477750">
    <property type="component" value="Unassembled WGS sequence"/>
</dbReference>
<organism evidence="12 13">
    <name type="scientific">Glycomyces albidus</name>
    <dbReference type="NCBI Taxonomy" id="2656774"/>
    <lineage>
        <taxon>Bacteria</taxon>
        <taxon>Bacillati</taxon>
        <taxon>Actinomycetota</taxon>
        <taxon>Actinomycetes</taxon>
        <taxon>Glycomycetales</taxon>
        <taxon>Glycomycetaceae</taxon>
        <taxon>Glycomyces</taxon>
    </lineage>
</organism>
<dbReference type="Pfam" id="PF13796">
    <property type="entry name" value="Sensor"/>
    <property type="match status" value="1"/>
</dbReference>
<dbReference type="InterPro" id="IPR036890">
    <property type="entry name" value="HATPase_C_sf"/>
</dbReference>
<keyword evidence="9" id="KW-1133">Transmembrane helix</keyword>
<comment type="catalytic activity">
    <reaction evidence="1">
        <text>ATP + protein L-histidine = ADP + protein N-phospho-L-histidine.</text>
        <dbReference type="EC" id="2.7.13.3"/>
    </reaction>
</comment>